<protein>
    <recommendedName>
        <fullName evidence="3">SWI/SNF and RSC complexes subunit Ssr4 C-terminal domain-containing protein</fullName>
    </recommendedName>
</protein>
<dbReference type="EMBL" id="KE560937">
    <property type="protein sequence ID" value="EPZ34619.1"/>
    <property type="molecule type" value="Genomic_DNA"/>
</dbReference>
<evidence type="ECO:0000256" key="2">
    <source>
        <dbReference type="SAM" id="MobiDB-lite"/>
    </source>
</evidence>
<dbReference type="HOGENOM" id="CLU_897585_0_0_1"/>
<gene>
    <name evidence="4" type="ORF">O9G_001921</name>
</gene>
<evidence type="ECO:0000313" key="4">
    <source>
        <dbReference type="EMBL" id="EPZ34619.1"/>
    </source>
</evidence>
<dbReference type="Proteomes" id="UP000030755">
    <property type="component" value="Unassembled WGS sequence"/>
</dbReference>
<organism evidence="4 5">
    <name type="scientific">Rozella allomycis (strain CSF55)</name>
    <dbReference type="NCBI Taxonomy" id="988480"/>
    <lineage>
        <taxon>Eukaryota</taxon>
        <taxon>Fungi</taxon>
        <taxon>Fungi incertae sedis</taxon>
        <taxon>Cryptomycota</taxon>
        <taxon>Cryptomycota incertae sedis</taxon>
        <taxon>Rozella</taxon>
    </lineage>
</organism>
<dbReference type="AlphaFoldDB" id="A0A075AWX6"/>
<sequence>MKNDEVSDDGYFWASKGEKARFQLEDSQILEVTTNEDGYSLGDNYVTITKKLYRLLKSEHPIAIVHYVGVDTNNIRIPVKPCIPFPKAATLANNPLMTPRQSSSFRPPFAGSPAASPALRYASPMNIQKSQIQSLYAPKRPGPTTPQFNMPRQPVLNSQLSIQAAKKKKKGGPDFDDGEDLSGDDFDNFAVYEVSQARFIRNHDFMSEIFSDNQQYFKEETVRDMEKVNEMRRILERQIELINLDIHAMNENHSKRIQSMTEEAKQFTKLYSEVSNASSIEELEKYEKEMKEKRFFNICTFGSNCIKTSI</sequence>
<reference evidence="4 5" key="1">
    <citation type="journal article" date="2013" name="Curr. Biol.">
        <title>Shared signatures of parasitism and phylogenomics unite Cryptomycota and microsporidia.</title>
        <authorList>
            <person name="James T.Y."/>
            <person name="Pelin A."/>
            <person name="Bonen L."/>
            <person name="Ahrendt S."/>
            <person name="Sain D."/>
            <person name="Corradi N."/>
            <person name="Stajich J.E."/>
        </authorList>
    </citation>
    <scope>NUCLEOTIDE SEQUENCE [LARGE SCALE GENOMIC DNA]</scope>
    <source>
        <strain evidence="4 5">CSF55</strain>
    </source>
</reference>
<keyword evidence="5" id="KW-1185">Reference proteome</keyword>
<dbReference type="InterPro" id="IPR046464">
    <property type="entry name" value="SWI-SNF_Ssr4_C"/>
</dbReference>
<evidence type="ECO:0000313" key="5">
    <source>
        <dbReference type="Proteomes" id="UP000030755"/>
    </source>
</evidence>
<feature type="coiled-coil region" evidence="1">
    <location>
        <begin position="218"/>
        <end position="270"/>
    </location>
</feature>
<evidence type="ECO:0000256" key="1">
    <source>
        <dbReference type="SAM" id="Coils"/>
    </source>
</evidence>
<accession>A0A075AWX6</accession>
<feature type="region of interest" description="Disordered" evidence="2">
    <location>
        <begin position="161"/>
        <end position="181"/>
    </location>
</feature>
<keyword evidence="1" id="KW-0175">Coiled coil</keyword>
<feature type="domain" description="SWI/SNF and RSC complexes subunit Ssr4 C-terminal" evidence="3">
    <location>
        <begin position="175"/>
        <end position="211"/>
    </location>
</feature>
<proteinExistence type="predicted"/>
<dbReference type="Pfam" id="PF20497">
    <property type="entry name" value="SWI-SNF_Ssr4_C"/>
    <property type="match status" value="1"/>
</dbReference>
<name>A0A075AWX6_ROZAC</name>
<evidence type="ECO:0000259" key="3">
    <source>
        <dbReference type="Pfam" id="PF20497"/>
    </source>
</evidence>
<dbReference type="OrthoDB" id="5321006at2759"/>